<name>A0A3M6QPN4_9BURK</name>
<evidence type="ECO:0000259" key="3">
    <source>
        <dbReference type="Pfam" id="PF14341"/>
    </source>
</evidence>
<accession>A0A3M6QPN4</accession>
<evidence type="ECO:0000259" key="2">
    <source>
        <dbReference type="Pfam" id="PF13681"/>
    </source>
</evidence>
<dbReference type="AlphaFoldDB" id="A0A3M6QPN4"/>
<dbReference type="InterPro" id="IPR025746">
    <property type="entry name" value="PilX_N_dom"/>
</dbReference>
<keyword evidence="5" id="KW-1185">Reference proteome</keyword>
<feature type="domain" description="Type 4 fimbrial biogenesis protein PilX N-terminal" evidence="3">
    <location>
        <begin position="13"/>
        <end position="61"/>
    </location>
</feature>
<dbReference type="InterPro" id="IPR025205">
    <property type="entry name" value="PilX/PilW_C"/>
</dbReference>
<dbReference type="Pfam" id="PF13681">
    <property type="entry name" value="PilX"/>
    <property type="match status" value="1"/>
</dbReference>
<sequence length="274" mass="29287">MARQYRALRYPQRGIALFIVMVLVLLTSLLVLWATRSALLNEMVTGNDADYQRAFEAAQAMLRDAELDIMGVRANGTTTIPRCGETGASASCRPAALPANIVVTGNAPTLYFPSSYSLDDDDGGDLVVLEGLMPRFKEFPNGGCLAAICTGGVTRIDNPGGTENTFWANADLLEEMKASAASYGQYTGAQIGDEDKNGANPLLRDSAWYWVEPLLYEASLSADAASRFAPRGGGTGNTTGIVYRITAYAEGRKPGTRIVLQNIFVKQAVAPADS</sequence>
<dbReference type="EMBL" id="RDQO01000004">
    <property type="protein sequence ID" value="RMX04985.1"/>
    <property type="molecule type" value="Genomic_DNA"/>
</dbReference>
<organism evidence="4 5">
    <name type="scientific">Corticibacter populi</name>
    <dbReference type="NCBI Taxonomy" id="1550736"/>
    <lineage>
        <taxon>Bacteria</taxon>
        <taxon>Pseudomonadati</taxon>
        <taxon>Pseudomonadota</taxon>
        <taxon>Betaproteobacteria</taxon>
        <taxon>Burkholderiales</taxon>
        <taxon>Comamonadaceae</taxon>
        <taxon>Corticibacter</taxon>
    </lineage>
</organism>
<reference evidence="4 5" key="1">
    <citation type="submission" date="2018-10" db="EMBL/GenBank/DDBJ databases">
        <title>Draft genome of Cortibacter populi DSM10536.</title>
        <authorList>
            <person name="Bernier A.-M."/>
            <person name="Bernard K."/>
        </authorList>
    </citation>
    <scope>NUCLEOTIDE SEQUENCE [LARGE SCALE GENOMIC DNA]</scope>
    <source>
        <strain evidence="4 5">DSM 105136</strain>
    </source>
</reference>
<comment type="caution">
    <text evidence="4">The sequence shown here is derived from an EMBL/GenBank/DDBJ whole genome shotgun (WGS) entry which is preliminary data.</text>
</comment>
<gene>
    <name evidence="4" type="ORF">D8I35_14130</name>
</gene>
<dbReference type="Proteomes" id="UP000278006">
    <property type="component" value="Unassembled WGS sequence"/>
</dbReference>
<dbReference type="Pfam" id="PF14341">
    <property type="entry name" value="PilX_N"/>
    <property type="match status" value="1"/>
</dbReference>
<protein>
    <submittedName>
        <fullName evidence="4">Pilus assembly protein</fullName>
    </submittedName>
</protein>
<proteinExistence type="predicted"/>
<feature type="domain" description="PilX/PilW C-terminal" evidence="2">
    <location>
        <begin position="161"/>
        <end position="266"/>
    </location>
</feature>
<evidence type="ECO:0000313" key="4">
    <source>
        <dbReference type="EMBL" id="RMX04985.1"/>
    </source>
</evidence>
<evidence type="ECO:0000256" key="1">
    <source>
        <dbReference type="SAM" id="Phobius"/>
    </source>
</evidence>
<dbReference type="OrthoDB" id="8793903at2"/>
<keyword evidence="1" id="KW-1133">Transmembrane helix</keyword>
<keyword evidence="1" id="KW-0812">Transmembrane</keyword>
<keyword evidence="1" id="KW-0472">Membrane</keyword>
<evidence type="ECO:0000313" key="5">
    <source>
        <dbReference type="Proteomes" id="UP000278006"/>
    </source>
</evidence>
<feature type="transmembrane region" description="Helical" evidence="1">
    <location>
        <begin position="15"/>
        <end position="34"/>
    </location>
</feature>